<keyword evidence="3" id="KW-0547">Nucleotide-binding</keyword>
<evidence type="ECO:0000256" key="5">
    <source>
        <dbReference type="ARBA" id="ARBA00022989"/>
    </source>
</evidence>
<evidence type="ECO:0000313" key="10">
    <source>
        <dbReference type="EMBL" id="UWZ58930.1"/>
    </source>
</evidence>
<evidence type="ECO:0000259" key="9">
    <source>
        <dbReference type="PROSITE" id="PS50929"/>
    </source>
</evidence>
<proteinExistence type="predicted"/>
<dbReference type="PROSITE" id="PS50929">
    <property type="entry name" value="ABC_TM1F"/>
    <property type="match status" value="1"/>
</dbReference>
<dbReference type="InterPro" id="IPR003439">
    <property type="entry name" value="ABC_transporter-like_ATP-bd"/>
</dbReference>
<feature type="domain" description="ABC transporter" evidence="8">
    <location>
        <begin position="349"/>
        <end position="596"/>
    </location>
</feature>
<organism evidence="10 11">
    <name type="scientific">Dactylosporangium aurantiacum</name>
    <dbReference type="NCBI Taxonomy" id="35754"/>
    <lineage>
        <taxon>Bacteria</taxon>
        <taxon>Bacillati</taxon>
        <taxon>Actinomycetota</taxon>
        <taxon>Actinomycetes</taxon>
        <taxon>Micromonosporales</taxon>
        <taxon>Micromonosporaceae</taxon>
        <taxon>Dactylosporangium</taxon>
    </lineage>
</organism>
<keyword evidence="2 7" id="KW-0812">Transmembrane</keyword>
<dbReference type="InterPro" id="IPR017871">
    <property type="entry name" value="ABC_transporter-like_CS"/>
</dbReference>
<dbReference type="RefSeq" id="WP_063745603.1">
    <property type="nucleotide sequence ID" value="NZ_CP073767.1"/>
</dbReference>
<dbReference type="SMART" id="SM00382">
    <property type="entry name" value="AAA"/>
    <property type="match status" value="1"/>
</dbReference>
<dbReference type="KEGG" id="daur:Daura_23845"/>
<feature type="transmembrane region" description="Helical" evidence="7">
    <location>
        <begin position="290"/>
        <end position="313"/>
    </location>
</feature>
<dbReference type="Proteomes" id="UP001058003">
    <property type="component" value="Chromosome"/>
</dbReference>
<sequence>MTVDDEIGTAGRLRLLAAATALYLRAAPAAAVLRGVLTVAGGIAPVAIAWCTKVLLDRLAHGDGGTPLWPVAGIAGVATGWAVANHAGRYLEQEIARRVTLRTQLELFTAVSRPPGLAELESPAFHDRLQLARQASQMAPAQLTGAVLSIAQTTVTTVGFTATLAAGSPLVAGLVLLSTVPALLAQLRLGRHRSRTLVRITPGLRRQVFYAELLLDMRAAKEIRLFGLAGFFRDRMLTELRGAQAAERDTDRLALRVDGLLAVLAGAVSVAALAVLTTRVCAGDGTVGDLSVLVAALAALQGTLAGVVAELAAAGESLSLFRHYTAVTAAPPAAPAPAAAPPATGAPVIEFRDVWFRYSPAHAWILRGVSFTVPAGHSLALVGDNGAGKSTVVKLLCGFYPPTRGTILWDGTDIGTVDPAALRARMSAVFQDCMAYEFSAADNIALGDLTALGDDRRLRAAATEAGIDEALDRLPRGFATPLTRTFNDPGDTDDGVALSGGQWQRLALARAALRDRAELLILDEPSSGLDVYAEHEIHRRLTALRGRRTCLLISHRLNAVRDADAIAVLNGGVIAEHGTHAMLMRADGTYADMFRLQAGGYQMEPVQ</sequence>
<dbReference type="InterPro" id="IPR003593">
    <property type="entry name" value="AAA+_ATPase"/>
</dbReference>
<feature type="transmembrane region" description="Helical" evidence="7">
    <location>
        <begin position="22"/>
        <end position="48"/>
    </location>
</feature>
<dbReference type="GO" id="GO:0034040">
    <property type="term" value="F:ATPase-coupled lipid transmembrane transporter activity"/>
    <property type="evidence" value="ECO:0007669"/>
    <property type="project" value="TreeGrafter"/>
</dbReference>
<dbReference type="EMBL" id="CP073767">
    <property type="protein sequence ID" value="UWZ58930.1"/>
    <property type="molecule type" value="Genomic_DNA"/>
</dbReference>
<dbReference type="Pfam" id="PF00005">
    <property type="entry name" value="ABC_tran"/>
    <property type="match status" value="1"/>
</dbReference>
<evidence type="ECO:0000259" key="8">
    <source>
        <dbReference type="PROSITE" id="PS50893"/>
    </source>
</evidence>
<dbReference type="Gene3D" id="3.40.50.300">
    <property type="entry name" value="P-loop containing nucleotide triphosphate hydrolases"/>
    <property type="match status" value="1"/>
</dbReference>
<evidence type="ECO:0000256" key="2">
    <source>
        <dbReference type="ARBA" id="ARBA00022692"/>
    </source>
</evidence>
<evidence type="ECO:0000256" key="1">
    <source>
        <dbReference type="ARBA" id="ARBA00004651"/>
    </source>
</evidence>
<dbReference type="PROSITE" id="PS00211">
    <property type="entry name" value="ABC_TRANSPORTER_1"/>
    <property type="match status" value="1"/>
</dbReference>
<keyword evidence="5 7" id="KW-1133">Transmembrane helix</keyword>
<dbReference type="InterPro" id="IPR011527">
    <property type="entry name" value="ABC1_TM_dom"/>
</dbReference>
<keyword evidence="6 7" id="KW-0472">Membrane</keyword>
<dbReference type="GO" id="GO:0005886">
    <property type="term" value="C:plasma membrane"/>
    <property type="evidence" value="ECO:0007669"/>
    <property type="project" value="UniProtKB-SubCell"/>
</dbReference>
<keyword evidence="4 10" id="KW-0067">ATP-binding</keyword>
<evidence type="ECO:0000256" key="7">
    <source>
        <dbReference type="SAM" id="Phobius"/>
    </source>
</evidence>
<dbReference type="OrthoDB" id="9806127at2"/>
<evidence type="ECO:0000256" key="4">
    <source>
        <dbReference type="ARBA" id="ARBA00022840"/>
    </source>
</evidence>
<gene>
    <name evidence="10" type="ORF">Daura_23845</name>
</gene>
<protein>
    <submittedName>
        <fullName evidence="10">ABC transporter ATP-binding protein</fullName>
    </submittedName>
</protein>
<dbReference type="SUPFAM" id="SSF90123">
    <property type="entry name" value="ABC transporter transmembrane region"/>
    <property type="match status" value="1"/>
</dbReference>
<dbReference type="GO" id="GO:0005524">
    <property type="term" value="F:ATP binding"/>
    <property type="evidence" value="ECO:0007669"/>
    <property type="project" value="UniProtKB-KW"/>
</dbReference>
<feature type="transmembrane region" description="Helical" evidence="7">
    <location>
        <begin position="68"/>
        <end position="88"/>
    </location>
</feature>
<dbReference type="AlphaFoldDB" id="A0A9Q9MLG0"/>
<keyword evidence="11" id="KW-1185">Reference proteome</keyword>
<evidence type="ECO:0000256" key="6">
    <source>
        <dbReference type="ARBA" id="ARBA00023136"/>
    </source>
</evidence>
<accession>A0A9Q9MLG0</accession>
<dbReference type="Gene3D" id="1.20.1560.10">
    <property type="entry name" value="ABC transporter type 1, transmembrane domain"/>
    <property type="match status" value="1"/>
</dbReference>
<dbReference type="SUPFAM" id="SSF52540">
    <property type="entry name" value="P-loop containing nucleoside triphosphate hydrolases"/>
    <property type="match status" value="1"/>
</dbReference>
<name>A0A9Q9MLG0_9ACTN</name>
<evidence type="ECO:0000256" key="3">
    <source>
        <dbReference type="ARBA" id="ARBA00022741"/>
    </source>
</evidence>
<dbReference type="PANTHER" id="PTHR24221:SF654">
    <property type="entry name" value="ATP-BINDING CASSETTE SUB-FAMILY B MEMBER 6"/>
    <property type="match status" value="1"/>
</dbReference>
<comment type="subcellular location">
    <subcellularLocation>
        <location evidence="1">Cell membrane</location>
        <topology evidence="1">Multi-pass membrane protein</topology>
    </subcellularLocation>
</comment>
<dbReference type="PANTHER" id="PTHR24221">
    <property type="entry name" value="ATP-BINDING CASSETTE SUB-FAMILY B"/>
    <property type="match status" value="1"/>
</dbReference>
<dbReference type="GO" id="GO:0140359">
    <property type="term" value="F:ABC-type transporter activity"/>
    <property type="evidence" value="ECO:0007669"/>
    <property type="project" value="InterPro"/>
</dbReference>
<dbReference type="GO" id="GO:0016887">
    <property type="term" value="F:ATP hydrolysis activity"/>
    <property type="evidence" value="ECO:0007669"/>
    <property type="project" value="InterPro"/>
</dbReference>
<feature type="transmembrane region" description="Helical" evidence="7">
    <location>
        <begin position="257"/>
        <end position="278"/>
    </location>
</feature>
<dbReference type="PROSITE" id="PS50893">
    <property type="entry name" value="ABC_TRANSPORTER_2"/>
    <property type="match status" value="1"/>
</dbReference>
<evidence type="ECO:0000313" key="11">
    <source>
        <dbReference type="Proteomes" id="UP001058003"/>
    </source>
</evidence>
<reference evidence="10" key="1">
    <citation type="submission" date="2021-04" db="EMBL/GenBank/DDBJ databases">
        <title>Dactylosporangium aurantiacum NRRL B-8018 full assembly.</title>
        <authorList>
            <person name="Hartkoorn R.C."/>
            <person name="Beaudoing E."/>
            <person name="Hot D."/>
        </authorList>
    </citation>
    <scope>NUCLEOTIDE SEQUENCE</scope>
    <source>
        <strain evidence="10">NRRL B-8018</strain>
    </source>
</reference>
<feature type="domain" description="ABC transmembrane type-1" evidence="9">
    <location>
        <begin position="36"/>
        <end position="316"/>
    </location>
</feature>
<dbReference type="InterPro" id="IPR036640">
    <property type="entry name" value="ABC1_TM_sf"/>
</dbReference>
<dbReference type="InterPro" id="IPR027417">
    <property type="entry name" value="P-loop_NTPase"/>
</dbReference>
<dbReference type="InterPro" id="IPR039421">
    <property type="entry name" value="Type_1_exporter"/>
</dbReference>